<gene>
    <name evidence="2" type="ORF">S01H4_17171</name>
</gene>
<dbReference type="SUPFAM" id="SSF47661">
    <property type="entry name" value="t-snare proteins"/>
    <property type="match status" value="1"/>
</dbReference>
<name>X0YSW4_9ZZZZ</name>
<comment type="caution">
    <text evidence="2">The sequence shown here is derived from an EMBL/GenBank/DDBJ whole genome shotgun (WGS) entry which is preliminary data.</text>
</comment>
<dbReference type="AlphaFoldDB" id="X0YSW4"/>
<dbReference type="GO" id="GO:0016020">
    <property type="term" value="C:membrane"/>
    <property type="evidence" value="ECO:0007669"/>
    <property type="project" value="InterPro"/>
</dbReference>
<feature type="non-terminal residue" evidence="2">
    <location>
        <position position="404"/>
    </location>
</feature>
<dbReference type="EMBL" id="BART01007553">
    <property type="protein sequence ID" value="GAG59599.1"/>
    <property type="molecule type" value="Genomic_DNA"/>
</dbReference>
<dbReference type="Gene3D" id="3.40.50.300">
    <property type="entry name" value="P-loop containing nucleotide triphosphate hydrolases"/>
    <property type="match status" value="1"/>
</dbReference>
<reference evidence="2" key="1">
    <citation type="journal article" date="2014" name="Front. Microbiol.">
        <title>High frequency of phylogenetically diverse reductive dehalogenase-homologous genes in deep subseafloor sedimentary metagenomes.</title>
        <authorList>
            <person name="Kawai M."/>
            <person name="Futagami T."/>
            <person name="Toyoda A."/>
            <person name="Takaki Y."/>
            <person name="Nishi S."/>
            <person name="Hori S."/>
            <person name="Arai W."/>
            <person name="Tsubouchi T."/>
            <person name="Morono Y."/>
            <person name="Uchiyama I."/>
            <person name="Ito T."/>
            <person name="Fujiyama A."/>
            <person name="Inagaki F."/>
            <person name="Takami H."/>
        </authorList>
    </citation>
    <scope>NUCLEOTIDE SEQUENCE</scope>
    <source>
        <strain evidence="2">Expedition CK06-06</strain>
    </source>
</reference>
<evidence type="ECO:0000256" key="1">
    <source>
        <dbReference type="SAM" id="Coils"/>
    </source>
</evidence>
<evidence type="ECO:0008006" key="3">
    <source>
        <dbReference type="Google" id="ProtNLM"/>
    </source>
</evidence>
<protein>
    <recommendedName>
        <fullName evidence="3">ATPase AAA-type core domain-containing protein</fullName>
    </recommendedName>
</protein>
<proteinExistence type="predicted"/>
<accession>X0YSW4</accession>
<organism evidence="2">
    <name type="scientific">marine sediment metagenome</name>
    <dbReference type="NCBI Taxonomy" id="412755"/>
    <lineage>
        <taxon>unclassified sequences</taxon>
        <taxon>metagenomes</taxon>
        <taxon>ecological metagenomes</taxon>
    </lineage>
</organism>
<dbReference type="SUPFAM" id="SSF52540">
    <property type="entry name" value="P-loop containing nucleoside triphosphate hydrolases"/>
    <property type="match status" value="1"/>
</dbReference>
<dbReference type="GO" id="GO:0016192">
    <property type="term" value="P:vesicle-mediated transport"/>
    <property type="evidence" value="ECO:0007669"/>
    <property type="project" value="InterPro"/>
</dbReference>
<feature type="coiled-coil region" evidence="1">
    <location>
        <begin position="15"/>
        <end position="46"/>
    </location>
</feature>
<dbReference type="InterPro" id="IPR027417">
    <property type="entry name" value="P-loop_NTPase"/>
</dbReference>
<evidence type="ECO:0000313" key="2">
    <source>
        <dbReference type="EMBL" id="GAG59599.1"/>
    </source>
</evidence>
<sequence length="404" mass="48039">MDHFPDKQFYLPHHKKLALKNAEDLKKELNEINIKIKQKINSINQQADDKQYLIPLLNFETQVNAIERIISYFHNKIEKYDNEIIQIKDYFRDMDIDDVDYFLDQIQIYQEDINKCNRTIEKIKGKEQELNQIFPELSKIIEIFIKNIEQYELQITEKWISIKSKVFNNPEQKNIHDQLLDNIEIISEIYFDKKEFYNVIKESLNKVKFKQKGGQTTDQRIEEAFNVDDFNSYISLVRNEKLLTLEAASEEICLFEFLERNEYFNTNMDREIFKNFYKSHSIQKFCKVISKTRFQGKEIDSLSMGERGTLFLRLKLATAAFSIPFIFDQPEDDLDNDFIQNNLVPLFRKLKQYRQIIVVTHDANIVVNSNAEQVIIANNNNEVLSYISGGLEELYIRQKICDIL</sequence>
<dbReference type="InterPro" id="IPR010989">
    <property type="entry name" value="SNARE"/>
</dbReference>
<keyword evidence="1" id="KW-0175">Coiled coil</keyword>